<comment type="caution">
    <text evidence="1">The sequence shown here is derived from an EMBL/GenBank/DDBJ whole genome shotgun (WGS) entry which is preliminary data.</text>
</comment>
<proteinExistence type="predicted"/>
<dbReference type="Proteomes" id="UP000886998">
    <property type="component" value="Unassembled WGS sequence"/>
</dbReference>
<keyword evidence="2" id="KW-1185">Reference proteome</keyword>
<reference evidence="1" key="1">
    <citation type="submission" date="2020-08" db="EMBL/GenBank/DDBJ databases">
        <title>Multicomponent nature underlies the extraordinary mechanical properties of spider dragline silk.</title>
        <authorList>
            <person name="Kono N."/>
            <person name="Nakamura H."/>
            <person name="Mori M."/>
            <person name="Yoshida Y."/>
            <person name="Ohtoshi R."/>
            <person name="Malay A.D."/>
            <person name="Moran D.A.P."/>
            <person name="Tomita M."/>
            <person name="Numata K."/>
            <person name="Arakawa K."/>
        </authorList>
    </citation>
    <scope>NUCLEOTIDE SEQUENCE</scope>
</reference>
<protein>
    <submittedName>
        <fullName evidence="1">Uncharacterized protein</fullName>
    </submittedName>
</protein>
<name>A0A8X6Y5Z9_9ARAC</name>
<organism evidence="1 2">
    <name type="scientific">Trichonephila inaurata madagascariensis</name>
    <dbReference type="NCBI Taxonomy" id="2747483"/>
    <lineage>
        <taxon>Eukaryota</taxon>
        <taxon>Metazoa</taxon>
        <taxon>Ecdysozoa</taxon>
        <taxon>Arthropoda</taxon>
        <taxon>Chelicerata</taxon>
        <taxon>Arachnida</taxon>
        <taxon>Araneae</taxon>
        <taxon>Araneomorphae</taxon>
        <taxon>Entelegynae</taxon>
        <taxon>Araneoidea</taxon>
        <taxon>Nephilidae</taxon>
        <taxon>Trichonephila</taxon>
        <taxon>Trichonephila inaurata</taxon>
    </lineage>
</organism>
<accession>A0A8X6Y5Z9</accession>
<evidence type="ECO:0000313" key="1">
    <source>
        <dbReference type="EMBL" id="GFY65514.1"/>
    </source>
</evidence>
<dbReference type="AlphaFoldDB" id="A0A8X6Y5Z9"/>
<dbReference type="EMBL" id="BMAV01015538">
    <property type="protein sequence ID" value="GFY65514.1"/>
    <property type="molecule type" value="Genomic_DNA"/>
</dbReference>
<sequence length="481" mass="55422">MERTLASNKRLRNAVNTEKIVTDNEQPRSFMSDVTPPSNFSAINQRFVGYLRLEINNNKYTIHSHIGTVKIKNTNDVKLKWENNNIVLYEGNSPLKVKKGNKEQNLIIEQEDIIGENKDDIIKELRSGEEVLISHKYIKDSTSSGVGLSLYSYEKGVLTGVLSFINFNDEDDPVLQKIKKETGGLYFTIEDDNIYISDKNGACVSIYDKDNCYKYQYTKNEHDILEMNEISTIIEGLTKTKQCDVPEAIESSIKAGQDFTLQKGKELLDDIYEANIAFNDKPIATLPKIGYYMFNDQLVMRNHVTQEKVVIPRDFHYLKVIKFNDDDYKLTFCNFLGNEFFEYKKYDPQYSNVSDEYKFISLSCMKEKRNLNLGELLSHQPSFFITEGTAEPDSPGNYQAAVFEVTSNGKGRKIATLIDEFGYFDKDGKFQYCDYHIKAECGVYDSSEISLKEMYKWTDENSEFYFAKDDSITLHTIPELL</sequence>
<evidence type="ECO:0000313" key="2">
    <source>
        <dbReference type="Proteomes" id="UP000886998"/>
    </source>
</evidence>
<gene>
    <name evidence="1" type="ORF">TNIN_40131</name>
</gene>
<dbReference type="OrthoDB" id="5983381at2759"/>